<keyword evidence="3" id="KW-1185">Reference proteome</keyword>
<proteinExistence type="predicted"/>
<protein>
    <submittedName>
        <fullName evidence="2">Uncharacterized protein</fullName>
    </submittedName>
</protein>
<evidence type="ECO:0000313" key="2">
    <source>
        <dbReference type="EMBL" id="EHS63065.1"/>
    </source>
</evidence>
<dbReference type="EMBL" id="DS178279">
    <property type="protein sequence ID" value="EHS63065.1"/>
    <property type="molecule type" value="Genomic_DNA"/>
</dbReference>
<dbReference type="KEGG" id="pgr:PGTG_21405"/>
<organism evidence="2 3">
    <name type="scientific">Puccinia graminis f. sp. tritici (strain CRL 75-36-700-3 / race SCCL)</name>
    <name type="common">Black stem rust fungus</name>
    <dbReference type="NCBI Taxonomy" id="418459"/>
    <lineage>
        <taxon>Eukaryota</taxon>
        <taxon>Fungi</taxon>
        <taxon>Dikarya</taxon>
        <taxon>Basidiomycota</taxon>
        <taxon>Pucciniomycotina</taxon>
        <taxon>Pucciniomycetes</taxon>
        <taxon>Pucciniales</taxon>
        <taxon>Pucciniaceae</taxon>
        <taxon>Puccinia</taxon>
    </lineage>
</organism>
<dbReference type="InParanoid" id="H6QR83"/>
<keyword evidence="1" id="KW-0812">Transmembrane</keyword>
<dbReference type="HOGENOM" id="CLU_2470171_0_0_1"/>
<dbReference type="AlphaFoldDB" id="H6QR83"/>
<feature type="transmembrane region" description="Helical" evidence="1">
    <location>
        <begin position="62"/>
        <end position="85"/>
    </location>
</feature>
<keyword evidence="1" id="KW-1133">Transmembrane helix</keyword>
<accession>H6QR83</accession>
<sequence length="88" mass="9602">MSGRGQAKQGLQLIGCPRPAHSSSKYACGFASKKKKFQQKKNSKYFLVWEFWRCTGGGRSRWLLAAAATVATGSYVALATGTMFYTLG</sequence>
<gene>
    <name evidence="2" type="ORF">PGTG_21405</name>
</gene>
<dbReference type="RefSeq" id="XP_003889995.1">
    <property type="nucleotide sequence ID" value="XM_003889946.1"/>
</dbReference>
<dbReference type="Proteomes" id="UP000008783">
    <property type="component" value="Unassembled WGS sequence"/>
</dbReference>
<name>H6QR83_PUCGT</name>
<keyword evidence="1" id="KW-0472">Membrane</keyword>
<reference evidence="3" key="1">
    <citation type="journal article" date="2011" name="Proc. Natl. Acad. Sci. U.S.A.">
        <title>Obligate biotrophy features unraveled by the genomic analysis of rust fungi.</title>
        <authorList>
            <person name="Duplessis S."/>
            <person name="Cuomo C.A."/>
            <person name="Lin Y.-C."/>
            <person name="Aerts A."/>
            <person name="Tisserant E."/>
            <person name="Veneault-Fourrey C."/>
            <person name="Joly D.L."/>
            <person name="Hacquard S."/>
            <person name="Amselem J."/>
            <person name="Cantarel B.L."/>
            <person name="Chiu R."/>
            <person name="Coutinho P.M."/>
            <person name="Feau N."/>
            <person name="Field M."/>
            <person name="Frey P."/>
            <person name="Gelhaye E."/>
            <person name="Goldberg J."/>
            <person name="Grabherr M.G."/>
            <person name="Kodira C.D."/>
            <person name="Kohler A."/>
            <person name="Kuees U."/>
            <person name="Lindquist E.A."/>
            <person name="Lucas S.M."/>
            <person name="Mago R."/>
            <person name="Mauceli E."/>
            <person name="Morin E."/>
            <person name="Murat C."/>
            <person name="Pangilinan J.L."/>
            <person name="Park R."/>
            <person name="Pearson M."/>
            <person name="Quesneville H."/>
            <person name="Rouhier N."/>
            <person name="Sakthikumar S."/>
            <person name="Salamov A.A."/>
            <person name="Schmutz J."/>
            <person name="Selles B."/>
            <person name="Shapiro H."/>
            <person name="Tanguay P."/>
            <person name="Tuskan G.A."/>
            <person name="Henrissat B."/>
            <person name="Van de Peer Y."/>
            <person name="Rouze P."/>
            <person name="Ellis J.G."/>
            <person name="Dodds P.N."/>
            <person name="Schein J.E."/>
            <person name="Zhong S."/>
            <person name="Hamelin R.C."/>
            <person name="Grigoriev I.V."/>
            <person name="Szabo L.J."/>
            <person name="Martin F."/>
        </authorList>
    </citation>
    <scope>NUCLEOTIDE SEQUENCE [LARGE SCALE GENOMIC DNA]</scope>
    <source>
        <strain evidence="3">CRL 75-36-700-3 / race SCCL</strain>
    </source>
</reference>
<dbReference type="VEuPathDB" id="FungiDB:PGTG_21405"/>
<dbReference type="GeneID" id="13540502"/>
<evidence type="ECO:0000256" key="1">
    <source>
        <dbReference type="SAM" id="Phobius"/>
    </source>
</evidence>
<evidence type="ECO:0000313" key="3">
    <source>
        <dbReference type="Proteomes" id="UP000008783"/>
    </source>
</evidence>